<protein>
    <submittedName>
        <fullName evidence="2">G:T/U mismatch-specific uracil/thymine DNA-glycosylase</fullName>
    </submittedName>
</protein>
<evidence type="ECO:0000313" key="2">
    <source>
        <dbReference type="EMBL" id="AGS52111.1"/>
    </source>
</evidence>
<dbReference type="SMART" id="SM00987">
    <property type="entry name" value="UreE_C"/>
    <property type="match status" value="1"/>
</dbReference>
<sequence>MLQTHPFDPIYDENSRVLILGSFPSPASRANYYYGHPQNRFWKTLSELFSVPLPAPDRESKRSFILSHRLALWDVLHSCEITGADDSTIKNPVPNKFQPLFAKSKISAIFTNGKKATELFQKLCAKEAGQNSIYLPSTSPANRAMQGKPEFMDLWREITFYIPQTKCP</sequence>
<organism evidence="2">
    <name type="scientific">uncultured bacterium contig00029</name>
    <dbReference type="NCBI Taxonomy" id="1181518"/>
    <lineage>
        <taxon>Bacteria</taxon>
        <taxon>environmental samples</taxon>
    </lineage>
</organism>
<dbReference type="NCBIfam" id="TIGR04274">
    <property type="entry name" value="hypoxanDNAglyco"/>
    <property type="match status" value="1"/>
</dbReference>
<accession>A0A806JYL9</accession>
<dbReference type="AlphaFoldDB" id="A0A806JYL9"/>
<dbReference type="InterPro" id="IPR026353">
    <property type="entry name" value="Hypoxan-DNA_Glyclase"/>
</dbReference>
<evidence type="ECO:0000259" key="1">
    <source>
        <dbReference type="SMART" id="SM00986"/>
    </source>
</evidence>
<name>A0A806JYL9_9BACT</name>
<dbReference type="Pfam" id="PF03167">
    <property type="entry name" value="UDG"/>
    <property type="match status" value="1"/>
</dbReference>
<reference evidence="2" key="1">
    <citation type="submission" date="2012-03" db="EMBL/GenBank/DDBJ databases">
        <title>Functional metagenomics reveals considerable lignocellulase gene clusters in the gut microbiome of a wood-feeding higher termite.</title>
        <authorList>
            <person name="Liu N."/>
        </authorList>
    </citation>
    <scope>NUCLEOTIDE SEQUENCE</scope>
</reference>
<dbReference type="Gene3D" id="3.40.470.10">
    <property type="entry name" value="Uracil-DNA glycosylase-like domain"/>
    <property type="match status" value="1"/>
</dbReference>
<dbReference type="SMART" id="SM00986">
    <property type="entry name" value="UDG"/>
    <property type="match status" value="1"/>
</dbReference>
<dbReference type="SUPFAM" id="SSF52141">
    <property type="entry name" value="Uracil-DNA glycosylase-like"/>
    <property type="match status" value="1"/>
</dbReference>
<feature type="domain" description="Uracil-DNA glycosylase-like" evidence="1">
    <location>
        <begin position="8"/>
        <end position="156"/>
    </location>
</feature>
<dbReference type="InterPro" id="IPR005122">
    <property type="entry name" value="Uracil-DNA_glycosylase-like"/>
</dbReference>
<dbReference type="InterPro" id="IPR036895">
    <property type="entry name" value="Uracil-DNA_glycosylase-like_sf"/>
</dbReference>
<dbReference type="CDD" id="cd10032">
    <property type="entry name" value="UDG-F6_HDG"/>
    <property type="match status" value="1"/>
</dbReference>
<proteinExistence type="predicted"/>
<dbReference type="EMBL" id="JQ844182">
    <property type="protein sequence ID" value="AGS52111.1"/>
    <property type="molecule type" value="Genomic_DNA"/>
</dbReference>